<dbReference type="EMBL" id="RBZY01000070">
    <property type="protein sequence ID" value="RWR15997.1"/>
    <property type="molecule type" value="Genomic_DNA"/>
</dbReference>
<dbReference type="InterPro" id="IPR054723">
    <property type="entry name" value="Ams1-like_N"/>
</dbReference>
<dbReference type="AlphaFoldDB" id="A0A443J6K4"/>
<evidence type="ECO:0000313" key="3">
    <source>
        <dbReference type="Proteomes" id="UP000285970"/>
    </source>
</evidence>
<proteinExistence type="predicted"/>
<gene>
    <name evidence="2" type="ORF">D8Y23_14665</name>
</gene>
<reference evidence="2 3" key="1">
    <citation type="journal article" date="2018" name="Front. Microbiol.">
        <title>Novel Insights Into Bacterial Dimethylsulfoniopropionate Catabolism in the East China Sea.</title>
        <authorList>
            <person name="Liu J."/>
            <person name="Liu J."/>
            <person name="Zhang S.H."/>
            <person name="Liang J."/>
            <person name="Lin H."/>
            <person name="Song D."/>
            <person name="Yang G.P."/>
            <person name="Todd J.D."/>
            <person name="Zhang X.H."/>
        </authorList>
    </citation>
    <scope>NUCLEOTIDE SEQUENCE [LARGE SCALE GENOMIC DNA]</scope>
    <source>
        <strain evidence="2 3">ZYFD042</strain>
    </source>
</reference>
<feature type="domain" description="Alpha-mannosidase Ams1-like N-terminal" evidence="1">
    <location>
        <begin position="41"/>
        <end position="165"/>
    </location>
</feature>
<feature type="non-terminal residue" evidence="2">
    <location>
        <position position="181"/>
    </location>
</feature>
<name>A0A443J6K4_9MICO</name>
<comment type="caution">
    <text evidence="2">The sequence shown here is derived from an EMBL/GenBank/DDBJ whole genome shotgun (WGS) entry which is preliminary data.</text>
</comment>
<evidence type="ECO:0000259" key="1">
    <source>
        <dbReference type="Pfam" id="PF22907"/>
    </source>
</evidence>
<sequence>MTDESNPNGRARLDAETLALQRVRRFTRFRIQPALYSDRRPVEISAWRVGGEPVSFAEAMTHEYEPFDLGSAWGRAWDTVWFDVGGEVPSDWMPEEAELVVDLGFSGEQPGFQAEATAYRPDGTIVKAIEPFNAWVPLPAPGPFRLFLEAAANPMIQVPYEYEPTALGDRATAGDEPLYRL</sequence>
<dbReference type="Proteomes" id="UP000285970">
    <property type="component" value="Unassembled WGS sequence"/>
</dbReference>
<evidence type="ECO:0000313" key="2">
    <source>
        <dbReference type="EMBL" id="RWR15997.1"/>
    </source>
</evidence>
<dbReference type="Pfam" id="PF22907">
    <property type="entry name" value="Ams1-like_1st"/>
    <property type="match status" value="1"/>
</dbReference>
<protein>
    <submittedName>
        <fullName evidence="2">Alpha-mannosidase</fullName>
    </submittedName>
</protein>
<accession>A0A443J6K4</accession>
<organism evidence="2 3">
    <name type="scientific">Microbacterium enclense</name>
    <dbReference type="NCBI Taxonomy" id="993073"/>
    <lineage>
        <taxon>Bacteria</taxon>
        <taxon>Bacillati</taxon>
        <taxon>Actinomycetota</taxon>
        <taxon>Actinomycetes</taxon>
        <taxon>Micrococcales</taxon>
        <taxon>Microbacteriaceae</taxon>
        <taxon>Microbacterium</taxon>
    </lineage>
</organism>